<dbReference type="OrthoDB" id="2082729at2"/>
<dbReference type="RefSeq" id="WP_020375172.1">
    <property type="nucleotide sequence ID" value="NZ_FWWY01000001.1"/>
</dbReference>
<organism evidence="2 3">
    <name type="scientific">Sulfobacillus thermosulfidooxidans (strain DSM 9293 / VKM B-1269 / AT-1)</name>
    <dbReference type="NCBI Taxonomy" id="929705"/>
    <lineage>
        <taxon>Bacteria</taxon>
        <taxon>Bacillati</taxon>
        <taxon>Bacillota</taxon>
        <taxon>Clostridia</taxon>
        <taxon>Eubacteriales</taxon>
        <taxon>Clostridiales Family XVII. Incertae Sedis</taxon>
        <taxon>Sulfobacillus</taxon>
    </lineage>
</organism>
<keyword evidence="1" id="KW-0812">Transmembrane</keyword>
<evidence type="ECO:0000313" key="2">
    <source>
        <dbReference type="EMBL" id="SMC03497.1"/>
    </source>
</evidence>
<evidence type="ECO:0000313" key="3">
    <source>
        <dbReference type="Proteomes" id="UP000192660"/>
    </source>
</evidence>
<dbReference type="EMBL" id="FWWY01000001">
    <property type="protein sequence ID" value="SMC03497.1"/>
    <property type="molecule type" value="Genomic_DNA"/>
</dbReference>
<reference evidence="3" key="1">
    <citation type="submission" date="2017-04" db="EMBL/GenBank/DDBJ databases">
        <authorList>
            <person name="Varghese N."/>
            <person name="Submissions S."/>
        </authorList>
    </citation>
    <scope>NUCLEOTIDE SEQUENCE [LARGE SCALE GENOMIC DNA]</scope>
    <source>
        <strain evidence="3">DSM 9293</strain>
    </source>
</reference>
<keyword evidence="1" id="KW-0472">Membrane</keyword>
<gene>
    <name evidence="2" type="ORF">SAMN00768000_1118</name>
</gene>
<dbReference type="STRING" id="28034.BFX07_03920"/>
<dbReference type="AlphaFoldDB" id="A0A1W1WB53"/>
<keyword evidence="1" id="KW-1133">Transmembrane helix</keyword>
<feature type="transmembrane region" description="Helical" evidence="1">
    <location>
        <begin position="37"/>
        <end position="58"/>
    </location>
</feature>
<feature type="transmembrane region" description="Helical" evidence="1">
    <location>
        <begin position="5"/>
        <end position="25"/>
    </location>
</feature>
<feature type="transmembrane region" description="Helical" evidence="1">
    <location>
        <begin position="79"/>
        <end position="97"/>
    </location>
</feature>
<proteinExistence type="predicted"/>
<sequence>MIRKVAIIVSSFLMVLGLVILSWGFRDLPIDERPEWMAWQMVLWPVIVLGLAEVSRLVGYVKKGLSVRADRFKIITHGLPALVVAMAPAGTFTNLFGPQSLWSLLDFPTAKVMAAVWLAFTLWTAWEVDTP</sequence>
<dbReference type="Proteomes" id="UP000192660">
    <property type="component" value="Unassembled WGS sequence"/>
</dbReference>
<protein>
    <submittedName>
        <fullName evidence="2">Uncharacterized protein</fullName>
    </submittedName>
</protein>
<evidence type="ECO:0000256" key="1">
    <source>
        <dbReference type="SAM" id="Phobius"/>
    </source>
</evidence>
<name>A0A1W1WB53_SULTA</name>
<accession>A0A1W1WB53</accession>
<keyword evidence="3" id="KW-1185">Reference proteome</keyword>